<feature type="transmembrane region" description="Helical" evidence="2">
    <location>
        <begin position="158"/>
        <end position="180"/>
    </location>
</feature>
<keyword evidence="2" id="KW-0812">Transmembrane</keyword>
<dbReference type="EMBL" id="JALBWM010000011">
    <property type="protein sequence ID" value="MCO1333577.1"/>
    <property type="molecule type" value="Genomic_DNA"/>
</dbReference>
<keyword evidence="2" id="KW-1133">Transmembrane helix</keyword>
<protein>
    <submittedName>
        <fullName evidence="4">FHA domain-containing protein</fullName>
    </submittedName>
</protein>
<accession>A0A9X2EJV8</accession>
<dbReference type="SMART" id="SM00240">
    <property type="entry name" value="FHA"/>
    <property type="match status" value="1"/>
</dbReference>
<sequence length="347" mass="38827">MALIIEELNRAQRVQVRYRMDGDKFTLGRAYDNDAVLEDIHSDAHHAEIRRDEDGHYYLRDLDSVNGCQLLGNLKDKSVKPDNIEVHKVSSGDLLQCGKSRFRIFNSSEAMPGAVPLHSLENLFSSLSHPVGAILLLLCFGCASVLLSYLGYARTYQWTVAVNILATAMIAMVIYAGIWAFIGRVVKHETHFFTHLSIAALGALCYTAWEWLRGVINYNFAVGTTLQIMDFLVLVIILPAMLWSACYLATNLTRGWRWGVALALPLTFLGFGLSESISDINDFSELPEISTELKYDNMLFRTPVPMQDFIGNSAKIFDIPIKKKETTEENTESSSSEEQSSAPEVES</sequence>
<feature type="domain" description="FHA" evidence="3">
    <location>
        <begin position="25"/>
        <end position="75"/>
    </location>
</feature>
<gene>
    <name evidence="4" type="ORF">MO867_04405</name>
</gene>
<proteinExistence type="predicted"/>
<keyword evidence="2" id="KW-0472">Membrane</keyword>
<dbReference type="RefSeq" id="WP_252464986.1">
    <property type="nucleotide sequence ID" value="NZ_JALBWM010000011.1"/>
</dbReference>
<dbReference type="Gene3D" id="2.60.200.20">
    <property type="match status" value="1"/>
</dbReference>
<dbReference type="InterPro" id="IPR000253">
    <property type="entry name" value="FHA_dom"/>
</dbReference>
<dbReference type="InterPro" id="IPR008984">
    <property type="entry name" value="SMAD_FHA_dom_sf"/>
</dbReference>
<dbReference type="AlphaFoldDB" id="A0A9X2EJV8"/>
<evidence type="ECO:0000313" key="4">
    <source>
        <dbReference type="EMBL" id="MCO1333577.1"/>
    </source>
</evidence>
<comment type="caution">
    <text evidence="4">The sequence shown here is derived from an EMBL/GenBank/DDBJ whole genome shotgun (WGS) entry which is preliminary data.</text>
</comment>
<evidence type="ECO:0000256" key="2">
    <source>
        <dbReference type="SAM" id="Phobius"/>
    </source>
</evidence>
<dbReference type="Proteomes" id="UP001139028">
    <property type="component" value="Unassembled WGS sequence"/>
</dbReference>
<organism evidence="4 5">
    <name type="scientific">Microbulbifer okhotskensis</name>
    <dbReference type="NCBI Taxonomy" id="2926617"/>
    <lineage>
        <taxon>Bacteria</taxon>
        <taxon>Pseudomonadati</taxon>
        <taxon>Pseudomonadota</taxon>
        <taxon>Gammaproteobacteria</taxon>
        <taxon>Cellvibrionales</taxon>
        <taxon>Microbulbiferaceae</taxon>
        <taxon>Microbulbifer</taxon>
    </lineage>
</organism>
<name>A0A9X2EJV8_9GAMM</name>
<feature type="transmembrane region" description="Helical" evidence="2">
    <location>
        <begin position="131"/>
        <end position="152"/>
    </location>
</feature>
<feature type="compositionally biased region" description="Low complexity" evidence="1">
    <location>
        <begin position="332"/>
        <end position="347"/>
    </location>
</feature>
<dbReference type="SUPFAM" id="SSF49879">
    <property type="entry name" value="SMAD/FHA domain"/>
    <property type="match status" value="1"/>
</dbReference>
<evidence type="ECO:0000256" key="1">
    <source>
        <dbReference type="SAM" id="MobiDB-lite"/>
    </source>
</evidence>
<dbReference type="CDD" id="cd00060">
    <property type="entry name" value="FHA"/>
    <property type="match status" value="1"/>
</dbReference>
<evidence type="ECO:0000313" key="5">
    <source>
        <dbReference type="Proteomes" id="UP001139028"/>
    </source>
</evidence>
<feature type="region of interest" description="Disordered" evidence="1">
    <location>
        <begin position="323"/>
        <end position="347"/>
    </location>
</feature>
<feature type="transmembrane region" description="Helical" evidence="2">
    <location>
        <begin position="229"/>
        <end position="249"/>
    </location>
</feature>
<reference evidence="4" key="1">
    <citation type="journal article" date="2022" name="Arch. Microbiol.">
        <title>Microbulbifer okhotskensis sp. nov., isolated from a deep bottom sediment of the Okhotsk Sea.</title>
        <authorList>
            <person name="Romanenko L."/>
            <person name="Kurilenko V."/>
            <person name="Otstavnykh N."/>
            <person name="Velansky P."/>
            <person name="Isaeva M."/>
            <person name="Mikhailov V."/>
        </authorList>
    </citation>
    <scope>NUCLEOTIDE SEQUENCE</scope>
    <source>
        <strain evidence="4">OS29</strain>
    </source>
</reference>
<keyword evidence="5" id="KW-1185">Reference proteome</keyword>
<dbReference type="Pfam" id="PF00498">
    <property type="entry name" value="FHA"/>
    <property type="match status" value="1"/>
</dbReference>
<dbReference type="PROSITE" id="PS50006">
    <property type="entry name" value="FHA_DOMAIN"/>
    <property type="match status" value="1"/>
</dbReference>
<feature type="transmembrane region" description="Helical" evidence="2">
    <location>
        <begin position="192"/>
        <end position="209"/>
    </location>
</feature>
<feature type="transmembrane region" description="Helical" evidence="2">
    <location>
        <begin position="256"/>
        <end position="274"/>
    </location>
</feature>
<evidence type="ECO:0000259" key="3">
    <source>
        <dbReference type="PROSITE" id="PS50006"/>
    </source>
</evidence>